<dbReference type="KEGG" id="xba:C7S18_18325"/>
<dbReference type="Proteomes" id="UP000241074">
    <property type="component" value="Chromosome"/>
</dbReference>
<reference evidence="6 7" key="2">
    <citation type="submission" date="2018-03" db="EMBL/GenBank/DDBJ databases">
        <authorList>
            <person name="Keele B.F."/>
        </authorList>
    </citation>
    <scope>NUCLEOTIDE SEQUENCE [LARGE SCALE GENOMIC DNA]</scope>
    <source>
        <strain evidence="6 7">D13</strain>
    </source>
</reference>
<evidence type="ECO:0000259" key="5">
    <source>
        <dbReference type="Pfam" id="PF07638"/>
    </source>
</evidence>
<dbReference type="InterPro" id="IPR011517">
    <property type="entry name" value="RNA_pol_sigma70_ECF-like"/>
</dbReference>
<comment type="similarity">
    <text evidence="1">Belongs to the sigma-70 factor family. ECF subfamily.</text>
</comment>
<proteinExistence type="inferred from homology"/>
<dbReference type="InterPro" id="IPR014284">
    <property type="entry name" value="RNA_pol_sigma-70_dom"/>
</dbReference>
<dbReference type="SUPFAM" id="SSF88659">
    <property type="entry name" value="Sigma3 and sigma4 domains of RNA polymerase sigma factors"/>
    <property type="match status" value="1"/>
</dbReference>
<keyword evidence="3" id="KW-0731">Sigma factor</keyword>
<protein>
    <recommendedName>
        <fullName evidence="5">RNA polymerase sigma-70 ECF-like HTH domain-containing protein</fullName>
    </recommendedName>
</protein>
<name>A0A2P1PW10_9GAMM</name>
<reference evidence="6 7" key="1">
    <citation type="submission" date="2018-03" db="EMBL/GenBank/DDBJ databases">
        <title>Ahniella affigens gen. nov., sp. nov., a gammaproteobacterium isolated from sandy soil near a stream.</title>
        <authorList>
            <person name="Ko Y."/>
            <person name="Kim J.-H."/>
        </authorList>
    </citation>
    <scope>NUCLEOTIDE SEQUENCE [LARGE SCALE GENOMIC DNA]</scope>
    <source>
        <strain evidence="6 7">D13</strain>
    </source>
</reference>
<keyword evidence="4" id="KW-0804">Transcription</keyword>
<dbReference type="PANTHER" id="PTHR43133:SF39">
    <property type="entry name" value="SIMILAR TO RNA POLYMERASE SIGMA-E FACTOR"/>
    <property type="match status" value="1"/>
</dbReference>
<organism evidence="6 7">
    <name type="scientific">Ahniella affigens</name>
    <dbReference type="NCBI Taxonomy" id="2021234"/>
    <lineage>
        <taxon>Bacteria</taxon>
        <taxon>Pseudomonadati</taxon>
        <taxon>Pseudomonadota</taxon>
        <taxon>Gammaproteobacteria</taxon>
        <taxon>Lysobacterales</taxon>
        <taxon>Rhodanobacteraceae</taxon>
        <taxon>Ahniella</taxon>
    </lineage>
</organism>
<dbReference type="InterPro" id="IPR036388">
    <property type="entry name" value="WH-like_DNA-bd_sf"/>
</dbReference>
<feature type="domain" description="RNA polymerase sigma-70 ECF-like HTH" evidence="5">
    <location>
        <begin position="1"/>
        <end position="179"/>
    </location>
</feature>
<evidence type="ECO:0000256" key="1">
    <source>
        <dbReference type="ARBA" id="ARBA00010641"/>
    </source>
</evidence>
<dbReference type="NCBIfam" id="TIGR02999">
    <property type="entry name" value="Sig-70_X6"/>
    <property type="match status" value="1"/>
</dbReference>
<dbReference type="EMBL" id="CP027860">
    <property type="protein sequence ID" value="AVP99012.1"/>
    <property type="molecule type" value="Genomic_DNA"/>
</dbReference>
<gene>
    <name evidence="6" type="ORF">C7S18_18325</name>
</gene>
<evidence type="ECO:0000256" key="3">
    <source>
        <dbReference type="ARBA" id="ARBA00023082"/>
    </source>
</evidence>
<evidence type="ECO:0000313" key="6">
    <source>
        <dbReference type="EMBL" id="AVP99012.1"/>
    </source>
</evidence>
<dbReference type="GO" id="GO:0006352">
    <property type="term" value="P:DNA-templated transcription initiation"/>
    <property type="evidence" value="ECO:0007669"/>
    <property type="project" value="InterPro"/>
</dbReference>
<dbReference type="SUPFAM" id="SSF88946">
    <property type="entry name" value="Sigma2 domain of RNA polymerase sigma factors"/>
    <property type="match status" value="1"/>
</dbReference>
<dbReference type="PANTHER" id="PTHR43133">
    <property type="entry name" value="RNA POLYMERASE ECF-TYPE SIGMA FACTO"/>
    <property type="match status" value="1"/>
</dbReference>
<accession>A0A2P1PW10</accession>
<dbReference type="InterPro" id="IPR039425">
    <property type="entry name" value="RNA_pol_sigma-70-like"/>
</dbReference>
<keyword evidence="2" id="KW-0805">Transcription regulation</keyword>
<keyword evidence="7" id="KW-1185">Reference proteome</keyword>
<dbReference type="InterPro" id="IPR013325">
    <property type="entry name" value="RNA_pol_sigma_r2"/>
</dbReference>
<dbReference type="Gene3D" id="1.10.1740.10">
    <property type="match status" value="1"/>
</dbReference>
<evidence type="ECO:0000256" key="4">
    <source>
        <dbReference type="ARBA" id="ARBA00023163"/>
    </source>
</evidence>
<evidence type="ECO:0000313" key="7">
    <source>
        <dbReference type="Proteomes" id="UP000241074"/>
    </source>
</evidence>
<dbReference type="Gene3D" id="1.10.10.10">
    <property type="entry name" value="Winged helix-like DNA-binding domain superfamily/Winged helix DNA-binding domain"/>
    <property type="match status" value="1"/>
</dbReference>
<dbReference type="InterPro" id="IPR013324">
    <property type="entry name" value="RNA_pol_sigma_r3/r4-like"/>
</dbReference>
<sequence>MSEVTKLLERARQGDASAWNQVVALIYDDLKRIARSVLAGQSSATFNPTALVHDCYLRLARAGAEGVHDRAHFMALAARAMRQLLLNHARDRVAQKRGGGAVMTTLSDDERSADLEAEHLISISTALERLEQEQPRWVQVIECRVFAGMSEQETADALATPLRTVQRQYADARVALARIMQSTSSPA</sequence>
<dbReference type="AlphaFoldDB" id="A0A2P1PW10"/>
<dbReference type="InterPro" id="IPR053812">
    <property type="entry name" value="HTH_Sigma70_ECF-like"/>
</dbReference>
<evidence type="ECO:0000256" key="2">
    <source>
        <dbReference type="ARBA" id="ARBA00023015"/>
    </source>
</evidence>
<dbReference type="GO" id="GO:0016987">
    <property type="term" value="F:sigma factor activity"/>
    <property type="evidence" value="ECO:0007669"/>
    <property type="project" value="UniProtKB-KW"/>
</dbReference>
<dbReference type="RefSeq" id="WP_106892931.1">
    <property type="nucleotide sequence ID" value="NZ_CP027860.1"/>
</dbReference>
<dbReference type="Pfam" id="PF07638">
    <property type="entry name" value="Sigma70_ECF"/>
    <property type="match status" value="1"/>
</dbReference>
<dbReference type="OrthoDB" id="128473at2"/>
<dbReference type="NCBIfam" id="TIGR02937">
    <property type="entry name" value="sigma70-ECF"/>
    <property type="match status" value="1"/>
</dbReference>